<feature type="region of interest" description="Disordered" evidence="1">
    <location>
        <begin position="101"/>
        <end position="123"/>
    </location>
</feature>
<evidence type="ECO:0000259" key="2">
    <source>
        <dbReference type="PROSITE" id="PS51186"/>
    </source>
</evidence>
<keyword evidence="3" id="KW-0808">Transferase</keyword>
<sequence length="123" mass="13470">MITIRLLDAQDAQRFTQLRLQAIETSPTAIWPTWQEELSRSTEQTVARIQSTSTQAVFGAFLGDLLVGLTGVRREPLSQVAHKATIWGVFVDPAQRGKGIAQLAPSARATSPRRALASSSQQR</sequence>
<proteinExistence type="predicted"/>
<evidence type="ECO:0000256" key="1">
    <source>
        <dbReference type="SAM" id="MobiDB-lite"/>
    </source>
</evidence>
<dbReference type="PROSITE" id="PS51186">
    <property type="entry name" value="GNAT"/>
    <property type="match status" value="1"/>
</dbReference>
<evidence type="ECO:0000313" key="4">
    <source>
        <dbReference type="Proteomes" id="UP000582981"/>
    </source>
</evidence>
<dbReference type="InterPro" id="IPR000182">
    <property type="entry name" value="GNAT_dom"/>
</dbReference>
<feature type="compositionally biased region" description="Low complexity" evidence="1">
    <location>
        <begin position="103"/>
        <end position="123"/>
    </location>
</feature>
<feature type="domain" description="N-acetyltransferase" evidence="2">
    <location>
        <begin position="2"/>
        <end position="123"/>
    </location>
</feature>
<gene>
    <name evidence="3" type="ORF">HX829_14945</name>
</gene>
<evidence type="ECO:0000313" key="3">
    <source>
        <dbReference type="EMBL" id="NWB47786.1"/>
    </source>
</evidence>
<dbReference type="InterPro" id="IPR016181">
    <property type="entry name" value="Acyl_CoA_acyltransferase"/>
</dbReference>
<comment type="caution">
    <text evidence="3">The sequence shown here is derived from an EMBL/GenBank/DDBJ whole genome shotgun (WGS) entry which is preliminary data.</text>
</comment>
<dbReference type="RefSeq" id="WP_100942868.1">
    <property type="nucleotide sequence ID" value="NZ_JACAPU010000015.1"/>
</dbReference>
<dbReference type="Proteomes" id="UP000582981">
    <property type="component" value="Unassembled WGS sequence"/>
</dbReference>
<dbReference type="Pfam" id="PF00583">
    <property type="entry name" value="Acetyltransf_1"/>
    <property type="match status" value="1"/>
</dbReference>
<reference evidence="3 4" key="1">
    <citation type="submission" date="2020-04" db="EMBL/GenBank/DDBJ databases">
        <title>Molecular characterization of pseudomonads from Agaricus bisporus reveal novel blotch 2 pathogens in Western Europe.</title>
        <authorList>
            <person name="Taparia T."/>
            <person name="Krijger M."/>
            <person name="Haynes E."/>
            <person name="Elpinstone J.G."/>
            <person name="Noble R."/>
            <person name="Van Der Wolf J."/>
        </authorList>
    </citation>
    <scope>NUCLEOTIDE SEQUENCE [LARGE SCALE GENOMIC DNA]</scope>
    <source>
        <strain evidence="3 4">F1001</strain>
    </source>
</reference>
<name>A0A7Y8BL26_9PSED</name>
<organism evidence="3 4">
    <name type="scientific">Pseudomonas gingeri</name>
    <dbReference type="NCBI Taxonomy" id="117681"/>
    <lineage>
        <taxon>Bacteria</taxon>
        <taxon>Pseudomonadati</taxon>
        <taxon>Pseudomonadota</taxon>
        <taxon>Gammaproteobacteria</taxon>
        <taxon>Pseudomonadales</taxon>
        <taxon>Pseudomonadaceae</taxon>
        <taxon>Pseudomonas</taxon>
    </lineage>
</organism>
<dbReference type="Gene3D" id="3.40.630.30">
    <property type="match status" value="1"/>
</dbReference>
<dbReference type="GO" id="GO:0016747">
    <property type="term" value="F:acyltransferase activity, transferring groups other than amino-acyl groups"/>
    <property type="evidence" value="ECO:0007669"/>
    <property type="project" value="InterPro"/>
</dbReference>
<dbReference type="AlphaFoldDB" id="A0A7Y8BL26"/>
<protein>
    <submittedName>
        <fullName evidence="3">GNAT family N-acetyltransferase</fullName>
    </submittedName>
</protein>
<dbReference type="CDD" id="cd04301">
    <property type="entry name" value="NAT_SF"/>
    <property type="match status" value="1"/>
</dbReference>
<dbReference type="SUPFAM" id="SSF55729">
    <property type="entry name" value="Acyl-CoA N-acyltransferases (Nat)"/>
    <property type="match status" value="1"/>
</dbReference>
<accession>A0A7Y8BL26</accession>
<dbReference type="EMBL" id="JACAPU010000015">
    <property type="protein sequence ID" value="NWB47786.1"/>
    <property type="molecule type" value="Genomic_DNA"/>
</dbReference>